<comment type="caution">
    <text evidence="1">The sequence shown here is derived from an EMBL/GenBank/DDBJ whole genome shotgun (WGS) entry which is preliminary data.</text>
</comment>
<dbReference type="EMBL" id="CAJVPV010004959">
    <property type="protein sequence ID" value="CAG8582117.1"/>
    <property type="molecule type" value="Genomic_DNA"/>
</dbReference>
<keyword evidence="2" id="KW-1185">Reference proteome</keyword>
<organism evidence="1 2">
    <name type="scientific">Acaulospora morrowiae</name>
    <dbReference type="NCBI Taxonomy" id="94023"/>
    <lineage>
        <taxon>Eukaryota</taxon>
        <taxon>Fungi</taxon>
        <taxon>Fungi incertae sedis</taxon>
        <taxon>Mucoromycota</taxon>
        <taxon>Glomeromycotina</taxon>
        <taxon>Glomeromycetes</taxon>
        <taxon>Diversisporales</taxon>
        <taxon>Acaulosporaceae</taxon>
        <taxon>Acaulospora</taxon>
    </lineage>
</organism>
<protein>
    <submittedName>
        <fullName evidence="1">15472_t:CDS:1</fullName>
    </submittedName>
</protein>
<proteinExistence type="predicted"/>
<evidence type="ECO:0000313" key="2">
    <source>
        <dbReference type="Proteomes" id="UP000789342"/>
    </source>
</evidence>
<dbReference type="AlphaFoldDB" id="A0A9N9C040"/>
<gene>
    <name evidence="1" type="ORF">AMORRO_LOCUS6955</name>
</gene>
<evidence type="ECO:0000313" key="1">
    <source>
        <dbReference type="EMBL" id="CAG8582117.1"/>
    </source>
</evidence>
<dbReference type="OrthoDB" id="2443839at2759"/>
<sequence length="377" mass="44144">MNERGIPDGLSNISTYLEFVNREKDVSQLMMNMERTPGKGKTTLARREYEKLNIYSEVIGQRFFDNDNESLFGKVLLYESLKYRLKLREVLKSLSRVITNRSDRYFLFVVLTGTHASDLFETVKSSNAKTEDISLPLLKWLMKLRDEINKLSEQTKYKIKLLGVVGRFLESMIFQMSVIGSSVANNKDTPIVFKFYQSGLRYYLEKCQYESKYCDELLIKTKKLIKKNLFEKKRKIEDLERREILDSLDNAISPNQNETPTVSLITFRLWVIYQKSISDNINNITNSCSCRLSRSTDKQINEKNWDDFTNEPFILIQDKQLIVSRSKVIEGYSATMLEKGFVEKEHNKCKNVGEHIFLFVTDSKKRNDETYKENDGR</sequence>
<accession>A0A9N9C040</accession>
<reference evidence="1" key="1">
    <citation type="submission" date="2021-06" db="EMBL/GenBank/DDBJ databases">
        <authorList>
            <person name="Kallberg Y."/>
            <person name="Tangrot J."/>
            <person name="Rosling A."/>
        </authorList>
    </citation>
    <scope>NUCLEOTIDE SEQUENCE</scope>
    <source>
        <strain evidence="1">CL551</strain>
    </source>
</reference>
<dbReference type="Proteomes" id="UP000789342">
    <property type="component" value="Unassembled WGS sequence"/>
</dbReference>
<name>A0A9N9C040_9GLOM</name>